<dbReference type="Proteomes" id="UP000325811">
    <property type="component" value="Plasmid pI"/>
</dbReference>
<gene>
    <name evidence="1" type="ORF">PDMSB3_0066</name>
</gene>
<keyword evidence="1" id="KW-0614">Plasmid</keyword>
<proteinExistence type="predicted"/>
<geneLocation type="plasmid" evidence="1 2">
    <name>pI</name>
</geneLocation>
<evidence type="ECO:0000313" key="2">
    <source>
        <dbReference type="Proteomes" id="UP000325811"/>
    </source>
</evidence>
<dbReference type="KEGG" id="pdio:PDMSB3_0066.2"/>
<protein>
    <submittedName>
        <fullName evidence="1">Uncharacterized protein</fullName>
    </submittedName>
</protein>
<dbReference type="InterPro" id="IPR043733">
    <property type="entry name" value="DUF5677"/>
</dbReference>
<dbReference type="Pfam" id="PF18928">
    <property type="entry name" value="DUF5677"/>
    <property type="match status" value="1"/>
</dbReference>
<dbReference type="AlphaFoldDB" id="A0A5Q4YWN7"/>
<dbReference type="EMBL" id="LR699555">
    <property type="protein sequence ID" value="VVD30902.1"/>
    <property type="molecule type" value="Genomic_DNA"/>
</dbReference>
<reference evidence="1 2" key="1">
    <citation type="submission" date="2019-08" db="EMBL/GenBank/DDBJ databases">
        <authorList>
            <person name="Herpell B J."/>
        </authorList>
    </citation>
    <scope>NUCLEOTIDE SEQUENCE [LARGE SCALE GENOMIC DNA]</scope>
    <source>
        <strain evidence="2">Msb3</strain>
        <plasmid evidence="1 2">pI</plasmid>
    </source>
</reference>
<dbReference type="RefSeq" id="WP_165189838.1">
    <property type="nucleotide sequence ID" value="NZ_LR699555.1"/>
</dbReference>
<sequence>MTLSRDGFLSTHINALADEALRDYCPGHAALVEQINRFAIALLIVPRDIQQRDADLFAVTLLGRAVQDFEGAVLLGARGLRAQSRAMVRSTFETALYCVAASRDMVLSQGAKIKPKKGESPTTRFVDAFDGGHQRFRGQVAAELRDMPEVPAETEAALDALLDEIGTPGKHQDIDLHGLAEDLGLSNLYTVVYRSLSQDAHPSATSLQHHVEVSAKGKITGLHIGPDYLQYADTLALAACSLLVALDGFVGRFGTPEEQEALPALVKAYRKLHEPLGVQPDSPIATAV</sequence>
<evidence type="ECO:0000313" key="1">
    <source>
        <dbReference type="EMBL" id="VVD30902.1"/>
    </source>
</evidence>
<accession>A0A5Q4YWN7</accession>
<name>A0A5Q4YWN7_9BURK</name>
<keyword evidence="2" id="KW-1185">Reference proteome</keyword>
<organism evidence="1 2">
    <name type="scientific">Paraburkholderia dioscoreae</name>
    <dbReference type="NCBI Taxonomy" id="2604047"/>
    <lineage>
        <taxon>Bacteria</taxon>
        <taxon>Pseudomonadati</taxon>
        <taxon>Pseudomonadota</taxon>
        <taxon>Betaproteobacteria</taxon>
        <taxon>Burkholderiales</taxon>
        <taxon>Burkholderiaceae</taxon>
        <taxon>Paraburkholderia</taxon>
    </lineage>
</organism>